<dbReference type="STRING" id="105696.A0A1Y2MC46"/>
<dbReference type="Proteomes" id="UP000193240">
    <property type="component" value="Unassembled WGS sequence"/>
</dbReference>
<accession>A0A1Y2MC46</accession>
<feature type="region of interest" description="Disordered" evidence="1">
    <location>
        <begin position="107"/>
        <end position="127"/>
    </location>
</feature>
<dbReference type="OMA" id="PCTCGCH"/>
<feature type="compositionally biased region" description="Polar residues" evidence="1">
    <location>
        <begin position="262"/>
        <end position="271"/>
    </location>
</feature>
<organism evidence="2 3">
    <name type="scientific">Epicoccum nigrum</name>
    <name type="common">Soil fungus</name>
    <name type="synonym">Epicoccum purpurascens</name>
    <dbReference type="NCBI Taxonomy" id="105696"/>
    <lineage>
        <taxon>Eukaryota</taxon>
        <taxon>Fungi</taxon>
        <taxon>Dikarya</taxon>
        <taxon>Ascomycota</taxon>
        <taxon>Pezizomycotina</taxon>
        <taxon>Dothideomycetes</taxon>
        <taxon>Pleosporomycetidae</taxon>
        <taxon>Pleosporales</taxon>
        <taxon>Pleosporineae</taxon>
        <taxon>Didymellaceae</taxon>
        <taxon>Epicoccum</taxon>
    </lineage>
</organism>
<reference evidence="2 3" key="1">
    <citation type="journal article" date="2017" name="Genome Announc.">
        <title>Genome sequence of the saprophytic ascomycete Epicoccum nigrum ICMP 19927 strain isolated from New Zealand.</title>
        <authorList>
            <person name="Fokin M."/>
            <person name="Fleetwood D."/>
            <person name="Weir B.S."/>
            <person name="Villas-Boas S.G."/>
        </authorList>
    </citation>
    <scope>NUCLEOTIDE SEQUENCE [LARGE SCALE GENOMIC DNA]</scope>
    <source>
        <strain evidence="2 3">ICMP 19927</strain>
    </source>
</reference>
<evidence type="ECO:0000313" key="3">
    <source>
        <dbReference type="Proteomes" id="UP000193240"/>
    </source>
</evidence>
<dbReference type="EMBL" id="KZ107838">
    <property type="protein sequence ID" value="OSS53693.1"/>
    <property type="molecule type" value="Genomic_DNA"/>
</dbReference>
<name>A0A1Y2MC46_EPING</name>
<feature type="region of interest" description="Disordered" evidence="1">
    <location>
        <begin position="154"/>
        <end position="284"/>
    </location>
</feature>
<keyword evidence="3" id="KW-1185">Reference proteome</keyword>
<protein>
    <submittedName>
        <fullName evidence="2">Uncharacterized protein</fullName>
    </submittedName>
</protein>
<feature type="compositionally biased region" description="Basic and acidic residues" evidence="1">
    <location>
        <begin position="107"/>
        <end position="119"/>
    </location>
</feature>
<dbReference type="AlphaFoldDB" id="A0A1Y2MC46"/>
<evidence type="ECO:0000256" key="1">
    <source>
        <dbReference type="SAM" id="MobiDB-lite"/>
    </source>
</evidence>
<feature type="compositionally biased region" description="Polar residues" evidence="1">
    <location>
        <begin position="206"/>
        <end position="250"/>
    </location>
</feature>
<evidence type="ECO:0000313" key="2">
    <source>
        <dbReference type="EMBL" id="OSS53693.1"/>
    </source>
</evidence>
<proteinExistence type="predicted"/>
<sequence>MEASTRLYARLGEIPEDPNDPDSLDDLIVCAFGAFERYYLCWKTKGGEYKQDGYGLPPALNEWLNPTDGTTRDWGSLQVVFGRGEEYFASDSNGKLEYKEPEVRKLAEDEQKEKVDRQSMRRSRTVSFLRPLSQTSIRSDGAAADAFSMHRRASSSISSHRASRPPSLSYSTTGSEASLEQTGDYQTQRSTQAAYAPLFSRGKPMNYSTAVPQDSTEPQAIESTEVKNASVPQRFSRSQTNPSAQNTGPSLIQALSPDREANQPTFTTIPEEQTERNPPTANNTPPCTCGCHSRTLATTHRPTYTNASVQTDPEPLRTKTPLRIDTFTASNWGDSAPRAVSYDVYTPGFDDGACAVPFSMGRMTNYFSKPGYQLGDSLSNGYRYFEQPVYQYQDEFGEEALR</sequence>
<gene>
    <name evidence="2" type="ORF">B5807_00065</name>
</gene>
<feature type="compositionally biased region" description="Polar residues" evidence="1">
    <location>
        <begin position="168"/>
        <end position="193"/>
    </location>
</feature>
<feature type="compositionally biased region" description="Low complexity" evidence="1">
    <location>
        <begin position="154"/>
        <end position="167"/>
    </location>
</feature>
<dbReference type="InParanoid" id="A0A1Y2MC46"/>